<comment type="subcellular location">
    <subcellularLocation>
        <location evidence="1">Nucleus</location>
        <location evidence="1">Nucleolus</location>
    </subcellularLocation>
</comment>
<name>A0ABQ8EDX6_BRANA</name>
<dbReference type="SMART" id="SM00931">
    <property type="entry name" value="NOSIC"/>
    <property type="match status" value="1"/>
</dbReference>
<comment type="similarity">
    <text evidence="2">Belongs to the NOP5/NOP56 family.</text>
</comment>
<keyword evidence="7" id="KW-1185">Reference proteome</keyword>
<dbReference type="Pfam" id="PF08156">
    <property type="entry name" value="NOP5NT"/>
    <property type="match status" value="1"/>
</dbReference>
<dbReference type="InterPro" id="IPR045056">
    <property type="entry name" value="Nop56/Nop58"/>
</dbReference>
<dbReference type="InterPro" id="IPR036070">
    <property type="entry name" value="Nop_dom_sf"/>
</dbReference>
<dbReference type="InterPro" id="IPR012974">
    <property type="entry name" value="NOP58/56_N"/>
</dbReference>
<sequence length="461" mass="51092">VIITELNRGIGLSFSFSTIPMAMFVLYESSSGYALFDVHGLNEIGQNVEAVQSSVSDLARFGQVVKLTAFHPWQTAQDALNQVNAVSEGFMSEELRSFLELNLPKAEEGKETKFSLGVSDPKLGSCISEATKIPCQSNEFVQELLRGVRQHFDSFINDFKPGGLEKPQVGLALSYSRAKVKYNVNKEDHMVIQTISLLDTLDKDINSYAMRTREWYSPHFPELDKIVNYDNYMYAQASKIIEDKSKLSEEHVTILTEVLGDEDKARELVEAGQASMGPDLSPLDLLHAQTFAQGVIDLTDYRKKLYDYLVVKVKDVAPNLAALIGETVAARLISHAGSLRNLAKHPSSTLQILGAERALRRALRTGGKTPKHGLIFHSSFIGRASARNKGRMARCLAAKCSIAARVDYFGDSSSADFGEKLRERLDSLHNVYAMEEVLEDEEIVDASGEEIDEEEAADDVE</sequence>
<dbReference type="PANTHER" id="PTHR10894:SF31">
    <property type="entry name" value="NOP DOMAIN-CONTAINING PROTEIN"/>
    <property type="match status" value="1"/>
</dbReference>
<keyword evidence="4" id="KW-0539">Nucleus</keyword>
<evidence type="ECO:0000256" key="3">
    <source>
        <dbReference type="ARBA" id="ARBA00022517"/>
    </source>
</evidence>
<comment type="caution">
    <text evidence="6">The sequence shown here is derived from an EMBL/GenBank/DDBJ whole genome shotgun (WGS) entry which is preliminary data.</text>
</comment>
<dbReference type="Gene3D" id="1.10.287.4070">
    <property type="match status" value="1"/>
</dbReference>
<dbReference type="InterPro" id="IPR002687">
    <property type="entry name" value="Nop_dom"/>
</dbReference>
<dbReference type="PROSITE" id="PS51358">
    <property type="entry name" value="NOP"/>
    <property type="match status" value="1"/>
</dbReference>
<feature type="domain" description="Nop" evidence="5">
    <location>
        <begin position="316"/>
        <end position="434"/>
    </location>
</feature>
<evidence type="ECO:0000259" key="5">
    <source>
        <dbReference type="PROSITE" id="PS51358"/>
    </source>
</evidence>
<dbReference type="PANTHER" id="PTHR10894">
    <property type="entry name" value="NUCLEOLAR PROTEIN 5 NUCLEOLAR PROTEIN NOP5 NOP58"/>
    <property type="match status" value="1"/>
</dbReference>
<keyword evidence="3" id="KW-0690">Ribosome biogenesis</keyword>
<dbReference type="InterPro" id="IPR012976">
    <property type="entry name" value="NOSIC"/>
</dbReference>
<evidence type="ECO:0000256" key="4">
    <source>
        <dbReference type="ARBA" id="ARBA00023242"/>
    </source>
</evidence>
<dbReference type="InterPro" id="IPR042239">
    <property type="entry name" value="Nop_C"/>
</dbReference>
<protein>
    <recommendedName>
        <fullName evidence="5">Nop domain-containing protein</fullName>
    </recommendedName>
</protein>
<accession>A0ABQ8EDX6</accession>
<organism evidence="6 7">
    <name type="scientific">Brassica napus</name>
    <name type="common">Rape</name>
    <dbReference type="NCBI Taxonomy" id="3708"/>
    <lineage>
        <taxon>Eukaryota</taxon>
        <taxon>Viridiplantae</taxon>
        <taxon>Streptophyta</taxon>
        <taxon>Embryophyta</taxon>
        <taxon>Tracheophyta</taxon>
        <taxon>Spermatophyta</taxon>
        <taxon>Magnoliopsida</taxon>
        <taxon>eudicotyledons</taxon>
        <taxon>Gunneridae</taxon>
        <taxon>Pentapetalae</taxon>
        <taxon>rosids</taxon>
        <taxon>malvids</taxon>
        <taxon>Brassicales</taxon>
        <taxon>Brassicaceae</taxon>
        <taxon>Brassiceae</taxon>
        <taxon>Brassica</taxon>
    </lineage>
</organism>
<dbReference type="Gene3D" id="1.10.246.90">
    <property type="entry name" value="Nop domain"/>
    <property type="match status" value="1"/>
</dbReference>
<evidence type="ECO:0000256" key="1">
    <source>
        <dbReference type="ARBA" id="ARBA00004604"/>
    </source>
</evidence>
<evidence type="ECO:0000313" key="6">
    <source>
        <dbReference type="EMBL" id="KAH0939871.1"/>
    </source>
</evidence>
<evidence type="ECO:0000313" key="7">
    <source>
        <dbReference type="Proteomes" id="UP000824890"/>
    </source>
</evidence>
<dbReference type="Pfam" id="PF01798">
    <property type="entry name" value="Nop"/>
    <property type="match status" value="1"/>
</dbReference>
<proteinExistence type="inferred from homology"/>
<reference evidence="6 7" key="1">
    <citation type="submission" date="2021-05" db="EMBL/GenBank/DDBJ databases">
        <title>Genome Assembly of Synthetic Allotetraploid Brassica napus Reveals Homoeologous Exchanges between Subgenomes.</title>
        <authorList>
            <person name="Davis J.T."/>
        </authorList>
    </citation>
    <scope>NUCLEOTIDE SEQUENCE [LARGE SCALE GENOMIC DNA]</scope>
    <source>
        <strain evidence="7">cv. Da-Ae</strain>
        <tissue evidence="6">Seedling</tissue>
    </source>
</reference>
<gene>
    <name evidence="6" type="ORF">HID58_007332</name>
</gene>
<dbReference type="EMBL" id="JAGKQM010000002">
    <property type="protein sequence ID" value="KAH0939871.1"/>
    <property type="molecule type" value="Genomic_DNA"/>
</dbReference>
<evidence type="ECO:0000256" key="2">
    <source>
        <dbReference type="ARBA" id="ARBA00009211"/>
    </source>
</evidence>
<dbReference type="SUPFAM" id="SSF89124">
    <property type="entry name" value="Nop domain"/>
    <property type="match status" value="1"/>
</dbReference>
<dbReference type="Proteomes" id="UP000824890">
    <property type="component" value="Unassembled WGS sequence"/>
</dbReference>
<feature type="non-terminal residue" evidence="6">
    <location>
        <position position="1"/>
    </location>
</feature>